<reference evidence="4" key="1">
    <citation type="submission" date="2019-03" db="EMBL/GenBank/DDBJ databases">
        <title>Long read genome sequence of the mycoparasitic Pythium oligandrum ATCC 38472 isolated from sugarbeet rhizosphere.</title>
        <authorList>
            <person name="Gaulin E."/>
        </authorList>
    </citation>
    <scope>NUCLEOTIDE SEQUENCE</scope>
    <source>
        <strain evidence="4">ATCC 38472_TT</strain>
    </source>
</reference>
<dbReference type="Proteomes" id="UP000794436">
    <property type="component" value="Unassembled WGS sequence"/>
</dbReference>
<feature type="disulfide bond" evidence="2">
    <location>
        <begin position="291"/>
        <end position="300"/>
    </location>
</feature>
<keyword evidence="1 2" id="KW-1015">Disulfide bond</keyword>
<comment type="caution">
    <text evidence="2">Lacks conserved residue(s) required for the propagation of feature annotation.</text>
</comment>
<comment type="caution">
    <text evidence="4">The sequence shown here is derived from an EMBL/GenBank/DDBJ whole genome shotgun (WGS) entry which is preliminary data.</text>
</comment>
<keyword evidence="5" id="KW-1185">Reference proteome</keyword>
<dbReference type="PROSITE" id="PS50026">
    <property type="entry name" value="EGF_3"/>
    <property type="match status" value="2"/>
</dbReference>
<protein>
    <recommendedName>
        <fullName evidence="3">EGF-like domain-containing protein</fullName>
    </recommendedName>
</protein>
<evidence type="ECO:0000256" key="1">
    <source>
        <dbReference type="ARBA" id="ARBA00023157"/>
    </source>
</evidence>
<evidence type="ECO:0000313" key="4">
    <source>
        <dbReference type="EMBL" id="TMW57976.1"/>
    </source>
</evidence>
<evidence type="ECO:0000256" key="2">
    <source>
        <dbReference type="PROSITE-ProRule" id="PRU00076"/>
    </source>
</evidence>
<name>A0A8K1FD65_PYTOL</name>
<dbReference type="Pfam" id="PF07974">
    <property type="entry name" value="EGF_2"/>
    <property type="match status" value="1"/>
</dbReference>
<dbReference type="EMBL" id="SPLM01000113">
    <property type="protein sequence ID" value="TMW57976.1"/>
    <property type="molecule type" value="Genomic_DNA"/>
</dbReference>
<dbReference type="Pfam" id="PF23106">
    <property type="entry name" value="EGF_Teneurin"/>
    <property type="match status" value="1"/>
</dbReference>
<dbReference type="PANTHER" id="PTHR24035">
    <property type="entry name" value="MULTIPLE EPIDERMAL GROWTH FACTOR-LIKE DOMAINS PROTEIN"/>
    <property type="match status" value="1"/>
</dbReference>
<evidence type="ECO:0000313" key="5">
    <source>
        <dbReference type="Proteomes" id="UP000794436"/>
    </source>
</evidence>
<sequence length="598" mass="62276">MSCPEGAAWVDYASDTDIAHAPAECSNMGTCDRTSGTCRCMSGFEGAACERMSCPTCTNGRCISMREAAQIQDNTNFFVSTTYDLWDADKIYGCQCDNGFTGWDCSQRECPKGDDPMSTGQVSEVQQLNCRCDGCTGSFVLTFRRRSTRNLLPTETDASLKAALESLDTVFGVTITIGGGKATICDATGSTTSITFTKNPGNLPDLQIQNRLNGGATTPVLTLSSSGATGAYDTPPPSVDGFTSSDGAGVSGNRGDCGVGTTTSCPTTSNGVCDGTNKGTCSGPPNYVCNCVTGYTGYDCTQRTCPKGIAWFDGATAPNTAHAMAVCSNRGSCDTRNGLCNCNSLFTGSACEVLKCPGSTTSCNGHGTCLNMQQLAAQATTPQGNLLGITYGVTINTPSTWDATKIQGCACMQGYYLGPYSGAVGNFRDYDCTSRFCPLGADPYETGKVNEKQTLACLADGGTFTLTFRQQTTATIAFNADAATVKSALEKLSSITAVTVSFSGTSTTVCDGTAAVTTTIEFTWEQGDLPILTASTAALTLSVAPNTPSLLIAELQKGTKANIECSGRGSCGEKNSLFSLVIVYKLTIPGLFCTLQIA</sequence>
<dbReference type="AlphaFoldDB" id="A0A8K1FD65"/>
<dbReference type="OrthoDB" id="6130531at2759"/>
<feature type="disulfide bond" evidence="2">
    <location>
        <begin position="40"/>
        <end position="49"/>
    </location>
</feature>
<dbReference type="PROSITE" id="PS00022">
    <property type="entry name" value="EGF_1"/>
    <property type="match status" value="3"/>
</dbReference>
<evidence type="ECO:0000259" key="3">
    <source>
        <dbReference type="PROSITE" id="PS50026"/>
    </source>
</evidence>
<feature type="domain" description="EGF-like" evidence="3">
    <location>
        <begin position="15"/>
        <end position="50"/>
    </location>
</feature>
<feature type="domain" description="EGF-like" evidence="3">
    <location>
        <begin position="261"/>
        <end position="301"/>
    </location>
</feature>
<keyword evidence="2" id="KW-0245">EGF-like domain</keyword>
<dbReference type="InterPro" id="IPR052108">
    <property type="entry name" value="MEGF/SIB"/>
</dbReference>
<dbReference type="PROSITE" id="PS01186">
    <property type="entry name" value="EGF_2"/>
    <property type="match status" value="2"/>
</dbReference>
<gene>
    <name evidence="4" type="ORF">Poli38472_013450</name>
</gene>
<dbReference type="InterPro" id="IPR013111">
    <property type="entry name" value="EGF_extracell"/>
</dbReference>
<organism evidence="4 5">
    <name type="scientific">Pythium oligandrum</name>
    <name type="common">Mycoparasitic fungus</name>
    <dbReference type="NCBI Taxonomy" id="41045"/>
    <lineage>
        <taxon>Eukaryota</taxon>
        <taxon>Sar</taxon>
        <taxon>Stramenopiles</taxon>
        <taxon>Oomycota</taxon>
        <taxon>Peronosporomycetes</taxon>
        <taxon>Pythiales</taxon>
        <taxon>Pythiaceae</taxon>
        <taxon>Pythium</taxon>
    </lineage>
</organism>
<proteinExistence type="predicted"/>
<dbReference type="SMART" id="SM00181">
    <property type="entry name" value="EGF"/>
    <property type="match status" value="4"/>
</dbReference>
<dbReference type="InterPro" id="IPR000742">
    <property type="entry name" value="EGF"/>
</dbReference>
<accession>A0A8K1FD65</accession>
<dbReference type="Gene3D" id="2.10.25.10">
    <property type="entry name" value="Laminin"/>
    <property type="match status" value="2"/>
</dbReference>